<dbReference type="EMBL" id="JARJCW010000016">
    <property type="protein sequence ID" value="KAJ7215858.1"/>
    <property type="molecule type" value="Genomic_DNA"/>
</dbReference>
<feature type="transmembrane region" description="Helical" evidence="1">
    <location>
        <begin position="65"/>
        <end position="92"/>
    </location>
</feature>
<comment type="caution">
    <text evidence="2">The sequence shown here is derived from an EMBL/GenBank/DDBJ whole genome shotgun (WGS) entry which is preliminary data.</text>
</comment>
<proteinExistence type="predicted"/>
<name>A0AAD6VNY0_9AGAR</name>
<gene>
    <name evidence="2" type="ORF">GGX14DRAFT_391538</name>
</gene>
<organism evidence="2 3">
    <name type="scientific">Mycena pura</name>
    <dbReference type="NCBI Taxonomy" id="153505"/>
    <lineage>
        <taxon>Eukaryota</taxon>
        <taxon>Fungi</taxon>
        <taxon>Dikarya</taxon>
        <taxon>Basidiomycota</taxon>
        <taxon>Agaricomycotina</taxon>
        <taxon>Agaricomycetes</taxon>
        <taxon>Agaricomycetidae</taxon>
        <taxon>Agaricales</taxon>
        <taxon>Marasmiineae</taxon>
        <taxon>Mycenaceae</taxon>
        <taxon>Mycena</taxon>
    </lineage>
</organism>
<protein>
    <submittedName>
        <fullName evidence="2">Uncharacterized protein</fullName>
    </submittedName>
</protein>
<keyword evidence="1" id="KW-1133">Transmembrane helix</keyword>
<keyword evidence="1" id="KW-0812">Transmembrane</keyword>
<evidence type="ECO:0000313" key="2">
    <source>
        <dbReference type="EMBL" id="KAJ7215858.1"/>
    </source>
</evidence>
<evidence type="ECO:0000256" key="1">
    <source>
        <dbReference type="SAM" id="Phobius"/>
    </source>
</evidence>
<keyword evidence="3" id="KW-1185">Reference proteome</keyword>
<dbReference type="AlphaFoldDB" id="A0AAD6VNY0"/>
<keyword evidence="1" id="KW-0472">Membrane</keyword>
<accession>A0AAD6VNY0</accession>
<evidence type="ECO:0000313" key="3">
    <source>
        <dbReference type="Proteomes" id="UP001219525"/>
    </source>
</evidence>
<reference evidence="2" key="1">
    <citation type="submission" date="2023-03" db="EMBL/GenBank/DDBJ databases">
        <title>Massive genome expansion in bonnet fungi (Mycena s.s.) driven by repeated elements and novel gene families across ecological guilds.</title>
        <authorList>
            <consortium name="Lawrence Berkeley National Laboratory"/>
            <person name="Harder C.B."/>
            <person name="Miyauchi S."/>
            <person name="Viragh M."/>
            <person name="Kuo A."/>
            <person name="Thoen E."/>
            <person name="Andreopoulos B."/>
            <person name="Lu D."/>
            <person name="Skrede I."/>
            <person name="Drula E."/>
            <person name="Henrissat B."/>
            <person name="Morin E."/>
            <person name="Kohler A."/>
            <person name="Barry K."/>
            <person name="LaButti K."/>
            <person name="Morin E."/>
            <person name="Salamov A."/>
            <person name="Lipzen A."/>
            <person name="Mereny Z."/>
            <person name="Hegedus B."/>
            <person name="Baldrian P."/>
            <person name="Stursova M."/>
            <person name="Weitz H."/>
            <person name="Taylor A."/>
            <person name="Grigoriev I.V."/>
            <person name="Nagy L.G."/>
            <person name="Martin F."/>
            <person name="Kauserud H."/>
        </authorList>
    </citation>
    <scope>NUCLEOTIDE SEQUENCE</scope>
    <source>
        <strain evidence="2">9144</strain>
    </source>
</reference>
<sequence>MLCGHAAIFTVWQRVCTGIEIVFAIMHSACHGYNDPAVEVIVPSLHMAQWTGIMMYAGMYIDIPYMLLSHVFFVGYVVVRIVMGFVVIYLILPETDVNFPRNRTGASVDGTLQSGVEDKRQAGGPIDTWFTERHSPLDATKIKTLRRVYKMLLFRNFAEMAMEDILPPNTVRALSKVTAD</sequence>
<dbReference type="Proteomes" id="UP001219525">
    <property type="component" value="Unassembled WGS sequence"/>
</dbReference>